<dbReference type="RefSeq" id="WP_062323449.1">
    <property type="nucleotide sequence ID" value="NZ_FPAI01000012.1"/>
</dbReference>
<evidence type="ECO:0000313" key="10">
    <source>
        <dbReference type="Proteomes" id="UP000321773"/>
    </source>
</evidence>
<evidence type="ECO:0000313" key="7">
    <source>
        <dbReference type="EMBL" id="GEM05652.1"/>
    </source>
</evidence>
<dbReference type="GO" id="GO:0016020">
    <property type="term" value="C:membrane"/>
    <property type="evidence" value="ECO:0007669"/>
    <property type="project" value="UniProtKB-SubCell"/>
</dbReference>
<keyword evidence="4 6" id="KW-1133">Transmembrane helix</keyword>
<feature type="transmembrane region" description="Helical" evidence="6">
    <location>
        <begin position="336"/>
        <end position="357"/>
    </location>
</feature>
<name>A0A1I6T4M1_9BACI</name>
<feature type="transmembrane region" description="Helical" evidence="6">
    <location>
        <begin position="45"/>
        <end position="68"/>
    </location>
</feature>
<dbReference type="OrthoDB" id="9762947at2"/>
<reference evidence="7 10" key="2">
    <citation type="submission" date="2019-07" db="EMBL/GenBank/DDBJ databases">
        <title>Whole genome shotgun sequence of Halolactibacillus miurensis NBRC 100873.</title>
        <authorList>
            <person name="Hosoyama A."/>
            <person name="Uohara A."/>
            <person name="Ohji S."/>
            <person name="Ichikawa N."/>
        </authorList>
    </citation>
    <scope>NUCLEOTIDE SEQUENCE [LARGE SCALE GENOMIC DNA]</scope>
    <source>
        <strain evidence="7 10">NBRC 100873</strain>
    </source>
</reference>
<dbReference type="Gene3D" id="1.20.1740.10">
    <property type="entry name" value="Amino acid/polyamine transporter I"/>
    <property type="match status" value="1"/>
</dbReference>
<dbReference type="GO" id="GO:0015171">
    <property type="term" value="F:amino acid transmembrane transporter activity"/>
    <property type="evidence" value="ECO:0007669"/>
    <property type="project" value="TreeGrafter"/>
</dbReference>
<sequence>MSMESIPLKKNLGTLDLVLLGLGAVIGTGIFVVTGAAAATYAGPGLIFSFIIAGFVIFLMGLCYAELASRYPVVGGPYAYMLQIAGKRLAWVAGWYTIWEYLLASASVASGWSGYVNGFLNGLGVGLPVIFQASFNPEQGTYVDLIAVSMTLLVTWLVSFEAKKALRLNNFMFFIKFGIIALFIIVGIFFVEPSNWQPLLPFGFSGVASGAALLFFAFLGFDSISMAAEEVKNPQKSLPLGIFFAIGISALLYILVTLVLTGIVPFTELNVKDPVAFALRYVDQHVLASIVSVGAILTLLTVLIAMLYGLARLLFAMSKGGLLPRYMNQVNKKTGVPTNATWTAGIITSIFTGLIPLQQLAEITNLVTLIVMMMLAIGVIVIRKREGKPTDGSFYVPLVPLVPILAVLSTLYLIFQLSLLTWLLFLVVTFIGYIIFIVNQRKTAHKTS</sequence>
<accession>A0A1I6T4M1</accession>
<dbReference type="EMBL" id="FPAI01000012">
    <property type="protein sequence ID" value="SFS84126.1"/>
    <property type="molecule type" value="Genomic_DNA"/>
</dbReference>
<organism evidence="8 9">
    <name type="scientific">Halolactibacillus miurensis</name>
    <dbReference type="NCBI Taxonomy" id="306541"/>
    <lineage>
        <taxon>Bacteria</taxon>
        <taxon>Bacillati</taxon>
        <taxon>Bacillota</taxon>
        <taxon>Bacilli</taxon>
        <taxon>Bacillales</taxon>
        <taxon>Bacillaceae</taxon>
        <taxon>Halolactibacillus</taxon>
    </lineage>
</organism>
<evidence type="ECO:0000256" key="1">
    <source>
        <dbReference type="ARBA" id="ARBA00004141"/>
    </source>
</evidence>
<evidence type="ECO:0000256" key="2">
    <source>
        <dbReference type="ARBA" id="ARBA00022448"/>
    </source>
</evidence>
<gene>
    <name evidence="7" type="ORF">HMI01_26400</name>
    <name evidence="8" type="ORF">SAMN05421668_11269</name>
</gene>
<feature type="transmembrane region" description="Helical" evidence="6">
    <location>
        <begin position="363"/>
        <end position="382"/>
    </location>
</feature>
<evidence type="ECO:0000256" key="3">
    <source>
        <dbReference type="ARBA" id="ARBA00022692"/>
    </source>
</evidence>
<protein>
    <submittedName>
        <fullName evidence="7">Amino acid permease</fullName>
    </submittedName>
    <submittedName>
        <fullName evidence="8">Basic amino acid/polyamine antiporter, APA family</fullName>
    </submittedName>
</protein>
<dbReference type="InterPro" id="IPR002293">
    <property type="entry name" value="AA/rel_permease1"/>
</dbReference>
<feature type="transmembrane region" description="Helical" evidence="6">
    <location>
        <begin position="420"/>
        <end position="438"/>
    </location>
</feature>
<feature type="transmembrane region" description="Helical" evidence="6">
    <location>
        <begin position="242"/>
        <end position="266"/>
    </location>
</feature>
<reference evidence="8 9" key="1">
    <citation type="submission" date="2016-10" db="EMBL/GenBank/DDBJ databases">
        <authorList>
            <person name="de Groot N.N."/>
        </authorList>
    </citation>
    <scope>NUCLEOTIDE SEQUENCE [LARGE SCALE GENOMIC DNA]</scope>
    <source>
        <strain evidence="8 9">DSM 17074</strain>
    </source>
</reference>
<feature type="transmembrane region" description="Helical" evidence="6">
    <location>
        <begin position="202"/>
        <end position="221"/>
    </location>
</feature>
<dbReference type="Proteomes" id="UP000321773">
    <property type="component" value="Unassembled WGS sequence"/>
</dbReference>
<feature type="transmembrane region" description="Helical" evidence="6">
    <location>
        <begin position="286"/>
        <end position="315"/>
    </location>
</feature>
<dbReference type="EMBL" id="BJWJ01000043">
    <property type="protein sequence ID" value="GEM05652.1"/>
    <property type="molecule type" value="Genomic_DNA"/>
</dbReference>
<dbReference type="PANTHER" id="PTHR43243">
    <property type="entry name" value="INNER MEMBRANE TRANSPORTER YGJI-RELATED"/>
    <property type="match status" value="1"/>
</dbReference>
<feature type="transmembrane region" description="Helical" evidence="6">
    <location>
        <begin position="12"/>
        <end position="39"/>
    </location>
</feature>
<feature type="transmembrane region" description="Helical" evidence="6">
    <location>
        <begin position="394"/>
        <end position="414"/>
    </location>
</feature>
<proteinExistence type="predicted"/>
<dbReference type="PANTHER" id="PTHR43243:SF4">
    <property type="entry name" value="CATIONIC AMINO ACID TRANSPORTER 4"/>
    <property type="match status" value="1"/>
</dbReference>
<keyword evidence="10" id="KW-1185">Reference proteome</keyword>
<evidence type="ECO:0000313" key="8">
    <source>
        <dbReference type="EMBL" id="SFS84126.1"/>
    </source>
</evidence>
<evidence type="ECO:0000313" key="9">
    <source>
        <dbReference type="Proteomes" id="UP000199139"/>
    </source>
</evidence>
<evidence type="ECO:0000256" key="5">
    <source>
        <dbReference type="ARBA" id="ARBA00023136"/>
    </source>
</evidence>
<keyword evidence="2" id="KW-0813">Transport</keyword>
<feature type="transmembrane region" description="Helical" evidence="6">
    <location>
        <begin position="171"/>
        <end position="190"/>
    </location>
</feature>
<dbReference type="Proteomes" id="UP000199139">
    <property type="component" value="Unassembled WGS sequence"/>
</dbReference>
<dbReference type="PIRSF" id="PIRSF006060">
    <property type="entry name" value="AA_transporter"/>
    <property type="match status" value="1"/>
</dbReference>
<dbReference type="STRING" id="306541.SAMN05421668_11269"/>
<dbReference type="AlphaFoldDB" id="A0A1I6T4M1"/>
<evidence type="ECO:0000256" key="6">
    <source>
        <dbReference type="SAM" id="Phobius"/>
    </source>
</evidence>
<feature type="transmembrane region" description="Helical" evidence="6">
    <location>
        <begin position="141"/>
        <end position="159"/>
    </location>
</feature>
<feature type="transmembrane region" description="Helical" evidence="6">
    <location>
        <begin position="89"/>
        <end position="112"/>
    </location>
</feature>
<comment type="subcellular location">
    <subcellularLocation>
        <location evidence="1">Membrane</location>
        <topology evidence="1">Multi-pass membrane protein</topology>
    </subcellularLocation>
</comment>
<evidence type="ECO:0000256" key="4">
    <source>
        <dbReference type="ARBA" id="ARBA00022989"/>
    </source>
</evidence>
<keyword evidence="3 6" id="KW-0812">Transmembrane</keyword>
<keyword evidence="5 6" id="KW-0472">Membrane</keyword>
<dbReference type="Pfam" id="PF13520">
    <property type="entry name" value="AA_permease_2"/>
    <property type="match status" value="1"/>
</dbReference>